<comment type="subcellular location">
    <subcellularLocation>
        <location evidence="1">Cytoplasm</location>
    </subcellularLocation>
</comment>
<evidence type="ECO:0000256" key="3">
    <source>
        <dbReference type="ARBA" id="ARBA00022723"/>
    </source>
</evidence>
<evidence type="ECO:0000313" key="8">
    <source>
        <dbReference type="EMBL" id="CAK9076998.1"/>
    </source>
</evidence>
<dbReference type="Proteomes" id="UP001642464">
    <property type="component" value="Unassembled WGS sequence"/>
</dbReference>
<keyword evidence="9" id="KW-1185">Reference proteome</keyword>
<evidence type="ECO:0000256" key="6">
    <source>
        <dbReference type="PROSITE-ProRule" id="PRU00175"/>
    </source>
</evidence>
<evidence type="ECO:0000256" key="1">
    <source>
        <dbReference type="ARBA" id="ARBA00004496"/>
    </source>
</evidence>
<dbReference type="InterPro" id="IPR001841">
    <property type="entry name" value="Znf_RING"/>
</dbReference>
<dbReference type="InterPro" id="IPR027370">
    <property type="entry name" value="Znf-RING_euk"/>
</dbReference>
<gene>
    <name evidence="8" type="ORF">SCF082_LOCUS37015</name>
</gene>
<dbReference type="PROSITE" id="PS50089">
    <property type="entry name" value="ZF_RING_2"/>
    <property type="match status" value="1"/>
</dbReference>
<dbReference type="EMBL" id="CAXAMM010037335">
    <property type="protein sequence ID" value="CAK9076998.1"/>
    <property type="molecule type" value="Genomic_DNA"/>
</dbReference>
<keyword evidence="2" id="KW-0963">Cytoplasm</keyword>
<sequence>MPCETAEELPTCPICLGEPELIRTPPCGHVICLACALRLQQQAAEKKAASKCPVCSKGVRLSDLRPVRLELQHLPKPEECDEGLSFTLVRRTGMHYLSLASVPRLN</sequence>
<reference evidence="8 9" key="1">
    <citation type="submission" date="2024-02" db="EMBL/GenBank/DDBJ databases">
        <authorList>
            <person name="Chen Y."/>
            <person name="Shah S."/>
            <person name="Dougan E. K."/>
            <person name="Thang M."/>
            <person name="Chan C."/>
        </authorList>
    </citation>
    <scope>NUCLEOTIDE SEQUENCE [LARGE SCALE GENOMIC DNA]</scope>
</reference>
<dbReference type="PANTHER" id="PTHR12983">
    <property type="entry name" value="RING FINGER 10 FAMILY MEMBER"/>
    <property type="match status" value="1"/>
</dbReference>
<dbReference type="Gene3D" id="3.30.40.10">
    <property type="entry name" value="Zinc/RING finger domain, C3HC4 (zinc finger)"/>
    <property type="match status" value="1"/>
</dbReference>
<dbReference type="PANTHER" id="PTHR12983:SF9">
    <property type="entry name" value="E3 UBIQUITIN-PROTEIN LIGASE RNF10"/>
    <property type="match status" value="1"/>
</dbReference>
<evidence type="ECO:0000256" key="2">
    <source>
        <dbReference type="ARBA" id="ARBA00022490"/>
    </source>
</evidence>
<keyword evidence="3" id="KW-0479">Metal-binding</keyword>
<evidence type="ECO:0000313" key="9">
    <source>
        <dbReference type="Proteomes" id="UP001642464"/>
    </source>
</evidence>
<keyword evidence="4 6" id="KW-0863">Zinc-finger</keyword>
<organism evidence="8 9">
    <name type="scientific">Durusdinium trenchii</name>
    <dbReference type="NCBI Taxonomy" id="1381693"/>
    <lineage>
        <taxon>Eukaryota</taxon>
        <taxon>Sar</taxon>
        <taxon>Alveolata</taxon>
        <taxon>Dinophyceae</taxon>
        <taxon>Suessiales</taxon>
        <taxon>Symbiodiniaceae</taxon>
        <taxon>Durusdinium</taxon>
    </lineage>
</organism>
<dbReference type="InterPro" id="IPR039739">
    <property type="entry name" value="MAG2/RNF10"/>
</dbReference>
<dbReference type="InterPro" id="IPR013083">
    <property type="entry name" value="Znf_RING/FYVE/PHD"/>
</dbReference>
<evidence type="ECO:0000259" key="7">
    <source>
        <dbReference type="PROSITE" id="PS50089"/>
    </source>
</evidence>
<evidence type="ECO:0000256" key="5">
    <source>
        <dbReference type="ARBA" id="ARBA00022833"/>
    </source>
</evidence>
<proteinExistence type="predicted"/>
<dbReference type="PROSITE" id="PS00518">
    <property type="entry name" value="ZF_RING_1"/>
    <property type="match status" value="1"/>
</dbReference>
<accession>A0ABP0PMZ7</accession>
<feature type="domain" description="RING-type" evidence="7">
    <location>
        <begin position="12"/>
        <end position="56"/>
    </location>
</feature>
<dbReference type="Pfam" id="PF13445">
    <property type="entry name" value="zf-RING_UBOX"/>
    <property type="match status" value="1"/>
</dbReference>
<name>A0ABP0PMZ7_9DINO</name>
<protein>
    <submittedName>
        <fullName evidence="8">Uncharacterized RING finger protein P8B7.23</fullName>
    </submittedName>
</protein>
<comment type="caution">
    <text evidence="8">The sequence shown here is derived from an EMBL/GenBank/DDBJ whole genome shotgun (WGS) entry which is preliminary data.</text>
</comment>
<dbReference type="SUPFAM" id="SSF57850">
    <property type="entry name" value="RING/U-box"/>
    <property type="match status" value="1"/>
</dbReference>
<dbReference type="InterPro" id="IPR017907">
    <property type="entry name" value="Znf_RING_CS"/>
</dbReference>
<dbReference type="SMART" id="SM00184">
    <property type="entry name" value="RING"/>
    <property type="match status" value="1"/>
</dbReference>
<keyword evidence="5" id="KW-0862">Zinc</keyword>
<evidence type="ECO:0000256" key="4">
    <source>
        <dbReference type="ARBA" id="ARBA00022771"/>
    </source>
</evidence>